<feature type="domain" description="Transcription initiation factor IIA gamma subunit C-terminal" evidence="8">
    <location>
        <begin position="73"/>
        <end position="112"/>
    </location>
</feature>
<dbReference type="PIRSF" id="PIRSF009415">
    <property type="entry name" value="Hum_TFIIA_gamma"/>
    <property type="match status" value="1"/>
</dbReference>
<protein>
    <recommendedName>
        <fullName evidence="6">Transcription initiation factor IIA subunit 2</fullName>
    </recommendedName>
</protein>
<evidence type="ECO:0000259" key="7">
    <source>
        <dbReference type="Pfam" id="PF02268"/>
    </source>
</evidence>
<proteinExistence type="inferred from homology"/>
<comment type="subcellular location">
    <subcellularLocation>
        <location evidence="1 6">Nucleus</location>
    </subcellularLocation>
</comment>
<dbReference type="InterPro" id="IPR015871">
    <property type="entry name" value="TFIIA_gsu_C"/>
</dbReference>
<keyword evidence="5 6" id="KW-0539">Nucleus</keyword>
<evidence type="ECO:0000313" key="10">
    <source>
        <dbReference type="Proteomes" id="UP000290189"/>
    </source>
</evidence>
<reference evidence="9 10" key="1">
    <citation type="submission" date="2018-03" db="EMBL/GenBank/DDBJ databases">
        <authorList>
            <person name="Fogelqvist J."/>
        </authorList>
    </citation>
    <scope>NUCLEOTIDE SEQUENCE [LARGE SCALE GENOMIC DNA]</scope>
</reference>
<sequence>MSRSASSAATGPAPSFTLYRNTTIGETLKDSLQELVDLDRIDADTALRILQEFDRCISRAVKSEVDVKAALTGGLDTYRHCDNVWTMYIKNASIRLEHETIHTDMLKIVACDR</sequence>
<evidence type="ECO:0000256" key="3">
    <source>
        <dbReference type="ARBA" id="ARBA00023015"/>
    </source>
</evidence>
<comment type="similarity">
    <text evidence="2 6">Belongs to the TFIIA subunit 2 family.</text>
</comment>
<dbReference type="InterPro" id="IPR015872">
    <property type="entry name" value="TFIIA_gsu_N"/>
</dbReference>
<accession>A0A3P3YFI6</accession>
<evidence type="ECO:0000256" key="6">
    <source>
        <dbReference type="PIRNR" id="PIRNR009415"/>
    </source>
</evidence>
<dbReference type="Gene3D" id="2.30.18.10">
    <property type="entry name" value="Transcription factor IIA (TFIIA), beta-barrel domain"/>
    <property type="match status" value="1"/>
</dbReference>
<dbReference type="Proteomes" id="UP000290189">
    <property type="component" value="Unassembled WGS sequence"/>
</dbReference>
<comment type="function">
    <text evidence="6">TFIIA is a component of the transcription machinery of RNA polymerase II and plays an important role in transcriptional activation.</text>
</comment>
<geneLocation type="mitochondrion" evidence="9"/>
<dbReference type="Pfam" id="PF02268">
    <property type="entry name" value="TFIIA_gamma_N"/>
    <property type="match status" value="1"/>
</dbReference>
<keyword evidence="4 6" id="KW-0804">Transcription</keyword>
<evidence type="ECO:0000256" key="1">
    <source>
        <dbReference type="ARBA" id="ARBA00004123"/>
    </source>
</evidence>
<organism evidence="9 10">
    <name type="scientific">Plasmodiophora brassicae</name>
    <name type="common">Clubroot disease agent</name>
    <dbReference type="NCBI Taxonomy" id="37360"/>
    <lineage>
        <taxon>Eukaryota</taxon>
        <taxon>Sar</taxon>
        <taxon>Rhizaria</taxon>
        <taxon>Endomyxa</taxon>
        <taxon>Phytomyxea</taxon>
        <taxon>Plasmodiophorida</taxon>
        <taxon>Plasmodiophoridae</taxon>
        <taxon>Plasmodiophora</taxon>
    </lineage>
</organism>
<evidence type="ECO:0000256" key="4">
    <source>
        <dbReference type="ARBA" id="ARBA00023163"/>
    </source>
</evidence>
<gene>
    <name evidence="9" type="ORF">PLBR_LOCUS6142</name>
</gene>
<evidence type="ECO:0000259" key="8">
    <source>
        <dbReference type="Pfam" id="PF02751"/>
    </source>
</evidence>
<dbReference type="Gene3D" id="1.10.287.190">
    <property type="entry name" value="Transcription factor IIA gamma subunit, alpha-helical domain"/>
    <property type="match status" value="1"/>
</dbReference>
<dbReference type="CDD" id="cd10014">
    <property type="entry name" value="TFIIA_gamma_C"/>
    <property type="match status" value="1"/>
</dbReference>
<dbReference type="SUPFAM" id="SSF50784">
    <property type="entry name" value="Transcription factor IIA (TFIIA), beta-barrel domain"/>
    <property type="match status" value="1"/>
</dbReference>
<keyword evidence="9" id="KW-0496">Mitochondrion</keyword>
<feature type="domain" description="Transcription initiation factor IIA gamma subunit N-terminal" evidence="7">
    <location>
        <begin position="16"/>
        <end position="60"/>
    </location>
</feature>
<dbReference type="Pfam" id="PF02751">
    <property type="entry name" value="TFIIA_gamma_C"/>
    <property type="match status" value="1"/>
</dbReference>
<dbReference type="PANTHER" id="PTHR10966">
    <property type="entry name" value="TRANSCRIPTION INITIATION FACTOR IIA SUBUNIT 2"/>
    <property type="match status" value="1"/>
</dbReference>
<name>A0A3P3YFI6_PLABS</name>
<dbReference type="AlphaFoldDB" id="A0A3P3YFI6"/>
<keyword evidence="3 6" id="KW-0805">Transcription regulation</keyword>
<evidence type="ECO:0000313" key="9">
    <source>
        <dbReference type="EMBL" id="SPQ98927.1"/>
    </source>
</evidence>
<dbReference type="SUPFAM" id="SSF47396">
    <property type="entry name" value="Transcription factor IIA (TFIIA), alpha-helical domain"/>
    <property type="match status" value="1"/>
</dbReference>
<dbReference type="InterPro" id="IPR003194">
    <property type="entry name" value="TFIIA_gsu"/>
</dbReference>
<dbReference type="EMBL" id="OVEO01000010">
    <property type="protein sequence ID" value="SPQ98927.1"/>
    <property type="molecule type" value="Genomic_DNA"/>
</dbReference>
<dbReference type="InterPro" id="IPR009088">
    <property type="entry name" value="TFIIA_b-brl"/>
</dbReference>
<dbReference type="GO" id="GO:0005672">
    <property type="term" value="C:transcription factor TFIIA complex"/>
    <property type="evidence" value="ECO:0007669"/>
    <property type="project" value="InterPro"/>
</dbReference>
<dbReference type="InterPro" id="IPR009083">
    <property type="entry name" value="TFIIA_a-hlx"/>
</dbReference>
<dbReference type="GO" id="GO:0006367">
    <property type="term" value="P:transcription initiation at RNA polymerase II promoter"/>
    <property type="evidence" value="ECO:0007669"/>
    <property type="project" value="InterPro"/>
</dbReference>
<evidence type="ECO:0000256" key="5">
    <source>
        <dbReference type="ARBA" id="ARBA00023242"/>
    </source>
</evidence>
<evidence type="ECO:0000256" key="2">
    <source>
        <dbReference type="ARBA" id="ARBA00007675"/>
    </source>
</evidence>